<dbReference type="Proteomes" id="UP000243106">
    <property type="component" value="Unassembled WGS sequence"/>
</dbReference>
<evidence type="ECO:0000313" key="2">
    <source>
        <dbReference type="Proteomes" id="UP000243106"/>
    </source>
</evidence>
<keyword evidence="2" id="KW-1185">Reference proteome</keyword>
<dbReference type="GO" id="GO:0008146">
    <property type="term" value="F:sulfotransferase activity"/>
    <property type="evidence" value="ECO:0007669"/>
    <property type="project" value="InterPro"/>
</dbReference>
<dbReference type="RefSeq" id="WP_093014723.1">
    <property type="nucleotide sequence ID" value="NZ_FOXV01000014.1"/>
</dbReference>
<evidence type="ECO:0000313" key="1">
    <source>
        <dbReference type="EMBL" id="SFQ62840.1"/>
    </source>
</evidence>
<dbReference type="InterPro" id="IPR027417">
    <property type="entry name" value="P-loop_NTPase"/>
</dbReference>
<dbReference type="SUPFAM" id="SSF52540">
    <property type="entry name" value="P-loop containing nucleoside triphosphate hydrolases"/>
    <property type="match status" value="1"/>
</dbReference>
<dbReference type="Pfam" id="PF03567">
    <property type="entry name" value="Sulfotransfer_2"/>
    <property type="match status" value="1"/>
</dbReference>
<protein>
    <submittedName>
        <fullName evidence="1">Sulfotransferase family protein</fullName>
    </submittedName>
</protein>
<gene>
    <name evidence="1" type="ORF">SAMN05421853_11451</name>
</gene>
<dbReference type="InterPro" id="IPR005331">
    <property type="entry name" value="Sulfotransferase"/>
</dbReference>
<proteinExistence type="predicted"/>
<sequence length="242" mass="27740">MSGLSGSERLRLRLKQLEHLRALRKANAFYVRRFLPNPFEQVLSPAGMANREFIFIHVPKTAGTSITKAFEKKALHIPLARYYAVDPERADATLKVAVCRDPAERLHSAFNYHHSSIGVNASADVRWAEETLGQYAGFKEFLEDLQDAKRRRKFMMWPHYRPQIDWLVSEPGGPVSIDLLGRFEELPDFLSTLSHNVGQPISIGHDRKPRMERKSLQLDAGQKALIADMYGADYEYFGYRAY</sequence>
<dbReference type="GO" id="GO:0016020">
    <property type="term" value="C:membrane"/>
    <property type="evidence" value="ECO:0007669"/>
    <property type="project" value="InterPro"/>
</dbReference>
<dbReference type="AlphaFoldDB" id="A0A1I6A2I8"/>
<name>A0A1I6A2I8_9RHOB</name>
<organism evidence="1 2">
    <name type="scientific">Roseivivax halotolerans</name>
    <dbReference type="NCBI Taxonomy" id="93684"/>
    <lineage>
        <taxon>Bacteria</taxon>
        <taxon>Pseudomonadati</taxon>
        <taxon>Pseudomonadota</taxon>
        <taxon>Alphaproteobacteria</taxon>
        <taxon>Rhodobacterales</taxon>
        <taxon>Roseobacteraceae</taxon>
        <taxon>Roseivivax</taxon>
    </lineage>
</organism>
<dbReference type="STRING" id="93684.SAMN05421853_11451"/>
<dbReference type="EMBL" id="FOXV01000014">
    <property type="protein sequence ID" value="SFQ62840.1"/>
    <property type="molecule type" value="Genomic_DNA"/>
</dbReference>
<accession>A0A1I6A2I8</accession>
<reference evidence="2" key="1">
    <citation type="submission" date="2016-10" db="EMBL/GenBank/DDBJ databases">
        <authorList>
            <person name="Varghese N."/>
            <person name="Submissions S."/>
        </authorList>
    </citation>
    <scope>NUCLEOTIDE SEQUENCE [LARGE SCALE GENOMIC DNA]</scope>
    <source>
        <strain evidence="2">JCM 10271</strain>
    </source>
</reference>
<keyword evidence="1" id="KW-0808">Transferase</keyword>
<dbReference type="Gene3D" id="3.40.50.300">
    <property type="entry name" value="P-loop containing nucleotide triphosphate hydrolases"/>
    <property type="match status" value="1"/>
</dbReference>